<evidence type="ECO:0000256" key="22">
    <source>
        <dbReference type="SAM" id="Phobius"/>
    </source>
</evidence>
<comment type="catalytic activity">
    <reaction evidence="20">
        <text>[GlcNAc-(1-&gt;4)-Mur2Ac(oyl-L-Ala-gamma-D-Glu-L-Lys-D-Ala-D-Ala)](n)-di-trans,octa-cis-undecaprenyl diphosphate + beta-D-GlcNAc-(1-&gt;4)-Mur2Ac(oyl-L-Ala-gamma-D-Glu-L-Lys-D-Ala-D-Ala)-di-trans,octa-cis-undecaprenyl diphosphate = [GlcNAc-(1-&gt;4)-Mur2Ac(oyl-L-Ala-gamma-D-Glu-L-Lys-D-Ala-D-Ala)](n+1)-di-trans,octa-cis-undecaprenyl diphosphate + di-trans,octa-cis-undecaprenyl diphosphate + H(+)</text>
        <dbReference type="Rhea" id="RHEA:23708"/>
        <dbReference type="Rhea" id="RHEA-COMP:9602"/>
        <dbReference type="Rhea" id="RHEA-COMP:9603"/>
        <dbReference type="ChEBI" id="CHEBI:15378"/>
        <dbReference type="ChEBI" id="CHEBI:58405"/>
        <dbReference type="ChEBI" id="CHEBI:60033"/>
        <dbReference type="ChEBI" id="CHEBI:78435"/>
        <dbReference type="EC" id="2.4.99.28"/>
    </reaction>
</comment>
<feature type="transmembrane region" description="Helical" evidence="22">
    <location>
        <begin position="75"/>
        <end position="96"/>
    </location>
</feature>
<comment type="pathway">
    <text evidence="2">Cell wall biogenesis; peptidoglycan biosynthesis.</text>
</comment>
<dbReference type="PANTHER" id="PTHR30474:SF2">
    <property type="entry name" value="PEPTIDOGLYCAN GLYCOSYLTRANSFERASE FTSW-RELATED"/>
    <property type="match status" value="1"/>
</dbReference>
<keyword evidence="4" id="KW-0132">Cell division</keyword>
<keyword evidence="7 22" id="KW-0812">Transmembrane</keyword>
<evidence type="ECO:0000256" key="15">
    <source>
        <dbReference type="ARBA" id="ARBA00033270"/>
    </source>
</evidence>
<feature type="transmembrane region" description="Helical" evidence="22">
    <location>
        <begin position="46"/>
        <end position="63"/>
    </location>
</feature>
<dbReference type="InterPro" id="IPR013437">
    <property type="entry name" value="FtsW"/>
</dbReference>
<dbReference type="RefSeq" id="WP_380026069.1">
    <property type="nucleotide sequence ID" value="NZ_JBHSHC010000096.1"/>
</dbReference>
<keyword evidence="6" id="KW-0808">Transferase</keyword>
<feature type="transmembrane region" description="Helical" evidence="22">
    <location>
        <begin position="339"/>
        <end position="360"/>
    </location>
</feature>
<feature type="transmembrane region" description="Helical" evidence="22">
    <location>
        <begin position="164"/>
        <end position="184"/>
    </location>
</feature>
<feature type="transmembrane region" description="Helical" evidence="22">
    <location>
        <begin position="12"/>
        <end position="34"/>
    </location>
</feature>
<sequence length="385" mass="42799">MKLTRHRPDFIMLIVILLLVSIGLLTIYSASIIWAYQQLKFSPHHFFVRQCIFTVLGLIVLFVTMNLNFLNWRKLLLLLLPASLITLILVFAFPPVNNVHRWIPLGSFSFQPSELATFTITIYVAHLLAKKHDKIHDFKKGTVPPLVVTGLFAGLVMMQPDMDAAALIVAITLAIMFGAGIPVAHILKVVLPAAVFAIIAVFASEWRRERIFAFLDPFSQENLQNFGFQQAHSLYAIASGGWWGKGLGRSIEKFLYLPEPHTDFVFAIFIEEWGIIGGIVLIGLFGVFIWRSIRVAYLIPDRFGALLAIGITSMIGIAVVVNIGMVTGTLPVMGIPLPFITYGGSALVLKMAAMGILLNLSRYTVEKENLHSPGLRRQVNAQYNA</sequence>
<keyword evidence="3" id="KW-1003">Cell membrane</keyword>
<keyword evidence="11 22" id="KW-0472">Membrane</keyword>
<keyword evidence="12" id="KW-0131">Cell cycle</keyword>
<comment type="similarity">
    <text evidence="16">Belongs to the SEDS family. FtsW subfamily.</text>
</comment>
<feature type="transmembrane region" description="Helical" evidence="22">
    <location>
        <begin position="264"/>
        <end position="291"/>
    </location>
</feature>
<proteinExistence type="inferred from homology"/>
<dbReference type="EMBL" id="JBHSHC010000096">
    <property type="protein sequence ID" value="MFC4768145.1"/>
    <property type="molecule type" value="Genomic_DNA"/>
</dbReference>
<evidence type="ECO:0000256" key="16">
    <source>
        <dbReference type="ARBA" id="ARBA00038053"/>
    </source>
</evidence>
<evidence type="ECO:0000256" key="20">
    <source>
        <dbReference type="ARBA" id="ARBA00049902"/>
    </source>
</evidence>
<feature type="transmembrane region" description="Helical" evidence="22">
    <location>
        <begin position="303"/>
        <end position="327"/>
    </location>
</feature>
<evidence type="ECO:0000256" key="8">
    <source>
        <dbReference type="ARBA" id="ARBA00022960"/>
    </source>
</evidence>
<evidence type="ECO:0000256" key="4">
    <source>
        <dbReference type="ARBA" id="ARBA00022618"/>
    </source>
</evidence>
<accession>A0ABV9Q1Y1</accession>
<evidence type="ECO:0000256" key="10">
    <source>
        <dbReference type="ARBA" id="ARBA00022989"/>
    </source>
</evidence>
<feature type="transmembrane region" description="Helical" evidence="22">
    <location>
        <begin position="189"/>
        <end position="206"/>
    </location>
</feature>
<dbReference type="InterPro" id="IPR001182">
    <property type="entry name" value="FtsW/RodA"/>
</dbReference>
<keyword evidence="13" id="KW-0961">Cell wall biogenesis/degradation</keyword>
<dbReference type="Pfam" id="PF01098">
    <property type="entry name" value="FTSW_RODA_SPOVE"/>
    <property type="match status" value="1"/>
</dbReference>
<evidence type="ECO:0000256" key="5">
    <source>
        <dbReference type="ARBA" id="ARBA00022676"/>
    </source>
</evidence>
<keyword evidence="24" id="KW-1185">Reference proteome</keyword>
<evidence type="ECO:0000256" key="2">
    <source>
        <dbReference type="ARBA" id="ARBA00004752"/>
    </source>
</evidence>
<reference evidence="24" key="1">
    <citation type="journal article" date="2019" name="Int. J. Syst. Evol. Microbiol.">
        <title>The Global Catalogue of Microorganisms (GCM) 10K type strain sequencing project: providing services to taxonomists for standard genome sequencing and annotation.</title>
        <authorList>
            <consortium name="The Broad Institute Genomics Platform"/>
            <consortium name="The Broad Institute Genome Sequencing Center for Infectious Disease"/>
            <person name="Wu L."/>
            <person name="Ma J."/>
        </authorList>
    </citation>
    <scope>NUCLEOTIDE SEQUENCE [LARGE SCALE GENOMIC DNA]</scope>
    <source>
        <strain evidence="24">WYCCWR 12678</strain>
    </source>
</reference>
<evidence type="ECO:0000256" key="9">
    <source>
        <dbReference type="ARBA" id="ARBA00022984"/>
    </source>
</evidence>
<organism evidence="23 24">
    <name type="scientific">Effusibacillus consociatus</name>
    <dbReference type="NCBI Taxonomy" id="1117041"/>
    <lineage>
        <taxon>Bacteria</taxon>
        <taxon>Bacillati</taxon>
        <taxon>Bacillota</taxon>
        <taxon>Bacilli</taxon>
        <taxon>Bacillales</taxon>
        <taxon>Alicyclobacillaceae</taxon>
        <taxon>Effusibacillus</taxon>
    </lineage>
</organism>
<evidence type="ECO:0000256" key="13">
    <source>
        <dbReference type="ARBA" id="ARBA00023316"/>
    </source>
</evidence>
<protein>
    <recommendedName>
        <fullName evidence="17">Probable peptidoglycan glycosyltransferase FtsW</fullName>
        <ecNumber evidence="19">2.4.99.28</ecNumber>
    </recommendedName>
    <alternativeName>
        <fullName evidence="18">Cell division protein FtsW</fullName>
    </alternativeName>
    <alternativeName>
        <fullName evidence="15">Cell wall polymerase</fullName>
    </alternativeName>
    <alternativeName>
        <fullName evidence="14">Peptidoglycan polymerase</fullName>
    </alternativeName>
</protein>
<gene>
    <name evidence="23" type="primary">ftsW</name>
    <name evidence="23" type="ORF">ACFO8Q_12380</name>
</gene>
<evidence type="ECO:0000256" key="18">
    <source>
        <dbReference type="ARBA" id="ARBA00041418"/>
    </source>
</evidence>
<name>A0ABV9Q1Y1_9BACL</name>
<evidence type="ECO:0000256" key="1">
    <source>
        <dbReference type="ARBA" id="ARBA00004651"/>
    </source>
</evidence>
<dbReference type="NCBIfam" id="TIGR02614">
    <property type="entry name" value="ftsW"/>
    <property type="match status" value="1"/>
</dbReference>
<keyword evidence="8" id="KW-0133">Cell shape</keyword>
<keyword evidence="5" id="KW-0328">Glycosyltransferase</keyword>
<keyword evidence="9" id="KW-0573">Peptidoglycan synthesis</keyword>
<evidence type="ECO:0000256" key="7">
    <source>
        <dbReference type="ARBA" id="ARBA00022692"/>
    </source>
</evidence>
<evidence type="ECO:0000256" key="14">
    <source>
        <dbReference type="ARBA" id="ARBA00032370"/>
    </source>
</evidence>
<evidence type="ECO:0000256" key="6">
    <source>
        <dbReference type="ARBA" id="ARBA00022679"/>
    </source>
</evidence>
<evidence type="ECO:0000256" key="12">
    <source>
        <dbReference type="ARBA" id="ARBA00023306"/>
    </source>
</evidence>
<feature type="transmembrane region" description="Helical" evidence="22">
    <location>
        <begin position="108"/>
        <end position="129"/>
    </location>
</feature>
<evidence type="ECO:0000256" key="11">
    <source>
        <dbReference type="ARBA" id="ARBA00023136"/>
    </source>
</evidence>
<dbReference type="Proteomes" id="UP001596002">
    <property type="component" value="Unassembled WGS sequence"/>
</dbReference>
<keyword evidence="10 22" id="KW-1133">Transmembrane helix</keyword>
<comment type="subcellular location">
    <subcellularLocation>
        <location evidence="1">Cell membrane</location>
        <topology evidence="1">Multi-pass membrane protein</topology>
    </subcellularLocation>
</comment>
<comment type="function">
    <text evidence="21">Peptidoglycan polymerase that is essential for cell division.</text>
</comment>
<evidence type="ECO:0000256" key="17">
    <source>
        <dbReference type="ARBA" id="ARBA00041185"/>
    </source>
</evidence>
<evidence type="ECO:0000256" key="19">
    <source>
        <dbReference type="ARBA" id="ARBA00044770"/>
    </source>
</evidence>
<evidence type="ECO:0000313" key="24">
    <source>
        <dbReference type="Proteomes" id="UP001596002"/>
    </source>
</evidence>
<feature type="transmembrane region" description="Helical" evidence="22">
    <location>
        <begin position="141"/>
        <end position="158"/>
    </location>
</feature>
<dbReference type="PANTHER" id="PTHR30474">
    <property type="entry name" value="CELL CYCLE PROTEIN"/>
    <property type="match status" value="1"/>
</dbReference>
<evidence type="ECO:0000313" key="23">
    <source>
        <dbReference type="EMBL" id="MFC4768145.1"/>
    </source>
</evidence>
<evidence type="ECO:0000256" key="3">
    <source>
        <dbReference type="ARBA" id="ARBA00022475"/>
    </source>
</evidence>
<dbReference type="EC" id="2.4.99.28" evidence="19"/>
<evidence type="ECO:0000256" key="21">
    <source>
        <dbReference type="ARBA" id="ARBA00049966"/>
    </source>
</evidence>
<comment type="caution">
    <text evidence="23">The sequence shown here is derived from an EMBL/GenBank/DDBJ whole genome shotgun (WGS) entry which is preliminary data.</text>
</comment>